<dbReference type="SUPFAM" id="SSF51735">
    <property type="entry name" value="NAD(P)-binding Rossmann-fold domains"/>
    <property type="match status" value="1"/>
</dbReference>
<dbReference type="AlphaFoldDB" id="A0A3D8M2T8"/>
<dbReference type="PRINTS" id="PR00081">
    <property type="entry name" value="GDHRDH"/>
</dbReference>
<dbReference type="InterPro" id="IPR051468">
    <property type="entry name" value="Fungal_SecMetab_SDRs"/>
</dbReference>
<evidence type="ECO:0000313" key="1">
    <source>
        <dbReference type="EMBL" id="RDV23999.1"/>
    </source>
</evidence>
<dbReference type="Proteomes" id="UP000256561">
    <property type="component" value="Unassembled WGS sequence"/>
</dbReference>
<dbReference type="PANTHER" id="PTHR43544:SF12">
    <property type="entry name" value="NAD(P)-BINDING ROSSMANN-FOLD SUPERFAMILY PROTEIN"/>
    <property type="match status" value="1"/>
</dbReference>
<dbReference type="OrthoDB" id="9785826at2"/>
<dbReference type="PANTHER" id="PTHR43544">
    <property type="entry name" value="SHORT-CHAIN DEHYDROGENASE/REDUCTASE"/>
    <property type="match status" value="1"/>
</dbReference>
<evidence type="ECO:0000313" key="2">
    <source>
        <dbReference type="Proteomes" id="UP000256561"/>
    </source>
</evidence>
<dbReference type="EMBL" id="QRHA01000016">
    <property type="protein sequence ID" value="RDV23999.1"/>
    <property type="molecule type" value="Genomic_DNA"/>
</dbReference>
<dbReference type="InterPro" id="IPR002347">
    <property type="entry name" value="SDR_fam"/>
</dbReference>
<dbReference type="GO" id="GO:0016491">
    <property type="term" value="F:oxidoreductase activity"/>
    <property type="evidence" value="ECO:0007669"/>
    <property type="project" value="TreeGrafter"/>
</dbReference>
<reference evidence="2" key="1">
    <citation type="submission" date="2018-08" db="EMBL/GenBank/DDBJ databases">
        <authorList>
            <person name="Zhang J."/>
            <person name="Du Z.-J."/>
        </authorList>
    </citation>
    <scope>NUCLEOTIDE SEQUENCE [LARGE SCALE GENOMIC DNA]</scope>
    <source>
        <strain evidence="2">KCTC 52655</strain>
    </source>
</reference>
<organism evidence="1 2">
    <name type="scientific">Alteromonas aestuariivivens</name>
    <dbReference type="NCBI Taxonomy" id="1938339"/>
    <lineage>
        <taxon>Bacteria</taxon>
        <taxon>Pseudomonadati</taxon>
        <taxon>Pseudomonadota</taxon>
        <taxon>Gammaproteobacteria</taxon>
        <taxon>Alteromonadales</taxon>
        <taxon>Alteromonadaceae</taxon>
        <taxon>Alteromonas/Salinimonas group</taxon>
        <taxon>Alteromonas</taxon>
    </lineage>
</organism>
<proteinExistence type="predicted"/>
<dbReference type="GO" id="GO:0005737">
    <property type="term" value="C:cytoplasm"/>
    <property type="evidence" value="ECO:0007669"/>
    <property type="project" value="TreeGrafter"/>
</dbReference>
<sequence>MAKVIVIIGASGGIGRALVNACMRRYPQSRIHALSRSGFREPGWNEQVECYPVDTGDEPSIAAWVTQNLGSADTVSIAVCTVGVLHDAPDWGPEKKLEDVNTTQMEHYFRVNTLVPALWMKHLLGYMEPQRSVLACLSARVGSISDNRLGGWYGYRASKAALNMMIKTAAVEYRRRSENTVLLAYHPGTVDTGLSQPFQSRVPADKLFSTDFTAECLLTIIERLTPEQSPAYLDWQGQPIDW</sequence>
<comment type="caution">
    <text evidence="1">The sequence shown here is derived from an EMBL/GenBank/DDBJ whole genome shotgun (WGS) entry which is preliminary data.</text>
</comment>
<dbReference type="Pfam" id="PF00106">
    <property type="entry name" value="adh_short"/>
    <property type="match status" value="1"/>
</dbReference>
<dbReference type="RefSeq" id="WP_115594474.1">
    <property type="nucleotide sequence ID" value="NZ_QRHA01000016.1"/>
</dbReference>
<accession>A0A3D8M2T8</accession>
<keyword evidence="2" id="KW-1185">Reference proteome</keyword>
<dbReference type="Gene3D" id="3.40.50.720">
    <property type="entry name" value="NAD(P)-binding Rossmann-like Domain"/>
    <property type="match status" value="1"/>
</dbReference>
<protein>
    <submittedName>
        <fullName evidence="1">SDR family NAD(P)-dependent oxidoreductase</fullName>
    </submittedName>
</protein>
<dbReference type="InterPro" id="IPR036291">
    <property type="entry name" value="NAD(P)-bd_dom_sf"/>
</dbReference>
<name>A0A3D8M2T8_9ALTE</name>
<gene>
    <name evidence="1" type="ORF">DXV75_16195</name>
</gene>